<evidence type="ECO:0000313" key="7">
    <source>
        <dbReference type="RefSeq" id="XP_024946865.1"/>
    </source>
</evidence>
<dbReference type="Proteomes" id="UP000694920">
    <property type="component" value="Unplaced"/>
</dbReference>
<evidence type="ECO:0000313" key="6">
    <source>
        <dbReference type="Proteomes" id="UP000694920"/>
    </source>
</evidence>
<evidence type="ECO:0000256" key="3">
    <source>
        <dbReference type="ARBA" id="ARBA00022833"/>
    </source>
</evidence>
<dbReference type="AlphaFoldDB" id="A0AAJ7RUK6"/>
<dbReference type="PANTHER" id="PTHR16295:SF10">
    <property type="entry name" value="EXPRESSED PROTEIN"/>
    <property type="match status" value="1"/>
</dbReference>
<evidence type="ECO:0000256" key="1">
    <source>
        <dbReference type="ARBA" id="ARBA00022723"/>
    </source>
</evidence>
<dbReference type="InterPro" id="IPR051986">
    <property type="entry name" value="Innate_Immune_Apopt_Reg"/>
</dbReference>
<proteinExistence type="predicted"/>
<keyword evidence="1" id="KW-0479">Metal-binding</keyword>
<dbReference type="GO" id="GO:0005739">
    <property type="term" value="C:mitochondrion"/>
    <property type="evidence" value="ECO:0007669"/>
    <property type="project" value="TreeGrafter"/>
</dbReference>
<reference evidence="7 8" key="1">
    <citation type="submission" date="2025-04" db="UniProtKB">
        <authorList>
            <consortium name="RefSeq"/>
        </authorList>
    </citation>
    <scope>IDENTIFICATION</scope>
</reference>
<evidence type="ECO:0000256" key="2">
    <source>
        <dbReference type="ARBA" id="ARBA00022771"/>
    </source>
</evidence>
<dbReference type="RefSeq" id="XP_024946865.1">
    <property type="nucleotide sequence ID" value="XM_025091097.1"/>
</dbReference>
<protein>
    <submittedName>
        <fullName evidence="7 8">XIAP-associated factor 1 isoform X1</fullName>
    </submittedName>
</protein>
<feature type="domain" description="TRAFD1/XAF1 zinc finger" evidence="5">
    <location>
        <begin position="109"/>
        <end position="133"/>
    </location>
</feature>
<dbReference type="GO" id="GO:0008270">
    <property type="term" value="F:zinc ion binding"/>
    <property type="evidence" value="ECO:0007669"/>
    <property type="project" value="UniProtKB-KW"/>
</dbReference>
<evidence type="ECO:0000313" key="8">
    <source>
        <dbReference type="RefSeq" id="XP_024946866.1"/>
    </source>
</evidence>
<sequence>MNTDEKLCTNCFAYYFCYSNANVPVQNFATHLPHCTRRIVRCSRCNEPVSKERLSEHLEREHTMANCQDCGTGVQGKSLLQEHLQKECCERSVVCPHCELDLPARDMDVHSAYCGTRTERCTECGEFVMLKYKQLHLDSNHNFVKLDDEPGPSASWKQKKNVPSSSTNASSQDVLLPCEFCNGTFTMNELLRHQTSCFHGWRTVTPLLRKISTMECTTCYKTIASAEFEAHHTFCRKSPSRESKNENLIPCEVCGMSVAFEEYEGHFCVRRLQTQRQLRNDLADLQRKWQSTDLR</sequence>
<dbReference type="RefSeq" id="XP_024946866.1">
    <property type="nucleotide sequence ID" value="XM_025091098.1"/>
</dbReference>
<organism evidence="6 7">
    <name type="scientific">Cephus cinctus</name>
    <name type="common">Wheat stem sawfly</name>
    <dbReference type="NCBI Taxonomy" id="211228"/>
    <lineage>
        <taxon>Eukaryota</taxon>
        <taxon>Metazoa</taxon>
        <taxon>Ecdysozoa</taxon>
        <taxon>Arthropoda</taxon>
        <taxon>Hexapoda</taxon>
        <taxon>Insecta</taxon>
        <taxon>Pterygota</taxon>
        <taxon>Neoptera</taxon>
        <taxon>Endopterygota</taxon>
        <taxon>Hymenoptera</taxon>
        <taxon>Cephoidea</taxon>
        <taxon>Cephidae</taxon>
        <taxon>Cephus</taxon>
    </lineage>
</organism>
<dbReference type="Gene3D" id="3.30.40.10">
    <property type="entry name" value="Zinc/RING finger domain, C3HC4 (zinc finger)"/>
    <property type="match status" value="2"/>
</dbReference>
<dbReference type="GeneID" id="107273779"/>
<dbReference type="PANTHER" id="PTHR16295">
    <property type="entry name" value="TRAF-TYPE ZINC FINGER PROTEIN-RELATED"/>
    <property type="match status" value="1"/>
</dbReference>
<gene>
    <name evidence="7 8" type="primary">LOC107273779</name>
</gene>
<keyword evidence="2" id="KW-0863">Zinc-finger</keyword>
<evidence type="ECO:0000256" key="4">
    <source>
        <dbReference type="SAM" id="MobiDB-lite"/>
    </source>
</evidence>
<feature type="region of interest" description="Disordered" evidence="4">
    <location>
        <begin position="148"/>
        <end position="170"/>
    </location>
</feature>
<feature type="compositionally biased region" description="Polar residues" evidence="4">
    <location>
        <begin position="161"/>
        <end position="170"/>
    </location>
</feature>
<dbReference type="InterPro" id="IPR013083">
    <property type="entry name" value="Znf_RING/FYVE/PHD"/>
</dbReference>
<dbReference type="Pfam" id="PF21366">
    <property type="entry name" value="TRAFD1-XIAF1_ZnF"/>
    <property type="match status" value="1"/>
</dbReference>
<name>A0AAJ7RUK6_CEPCN</name>
<keyword evidence="6" id="KW-1185">Reference proteome</keyword>
<evidence type="ECO:0000259" key="5">
    <source>
        <dbReference type="Pfam" id="PF21366"/>
    </source>
</evidence>
<dbReference type="InterPro" id="IPR049439">
    <property type="entry name" value="TRAFD1-XIAF1_Znf"/>
</dbReference>
<accession>A0AAJ7RUK6</accession>
<keyword evidence="3" id="KW-0862">Zinc</keyword>